<sequence length="93" mass="10107">MVFSVRTPNPSGASSRRRFTQDSKPNGEYEELRSVICQQVVYCSDPGCNVQDSGHSIKVNGQAIFETPSPVVPLACVVEKEHRIAIGASASER</sequence>
<proteinExistence type="predicted"/>
<dbReference type="EMBL" id="JH818685">
    <property type="protein sequence ID" value="EKC24541.1"/>
    <property type="molecule type" value="Genomic_DNA"/>
</dbReference>
<reference evidence="2" key="1">
    <citation type="journal article" date="2012" name="Nature">
        <title>The oyster genome reveals stress adaptation and complexity of shell formation.</title>
        <authorList>
            <person name="Zhang G."/>
            <person name="Fang X."/>
            <person name="Guo X."/>
            <person name="Li L."/>
            <person name="Luo R."/>
            <person name="Xu F."/>
            <person name="Yang P."/>
            <person name="Zhang L."/>
            <person name="Wang X."/>
            <person name="Qi H."/>
            <person name="Xiong Z."/>
            <person name="Que H."/>
            <person name="Xie Y."/>
            <person name="Holland P.W."/>
            <person name="Paps J."/>
            <person name="Zhu Y."/>
            <person name="Wu F."/>
            <person name="Chen Y."/>
            <person name="Wang J."/>
            <person name="Peng C."/>
            <person name="Meng J."/>
            <person name="Yang L."/>
            <person name="Liu J."/>
            <person name="Wen B."/>
            <person name="Zhang N."/>
            <person name="Huang Z."/>
            <person name="Zhu Q."/>
            <person name="Feng Y."/>
            <person name="Mount A."/>
            <person name="Hedgecock D."/>
            <person name="Xu Z."/>
            <person name="Liu Y."/>
            <person name="Domazet-Loso T."/>
            <person name="Du Y."/>
            <person name="Sun X."/>
            <person name="Zhang S."/>
            <person name="Liu B."/>
            <person name="Cheng P."/>
            <person name="Jiang X."/>
            <person name="Li J."/>
            <person name="Fan D."/>
            <person name="Wang W."/>
            <person name="Fu W."/>
            <person name="Wang T."/>
            <person name="Wang B."/>
            <person name="Zhang J."/>
            <person name="Peng Z."/>
            <person name="Li Y."/>
            <person name="Li N."/>
            <person name="Wang J."/>
            <person name="Chen M."/>
            <person name="He Y."/>
            <person name="Tan F."/>
            <person name="Song X."/>
            <person name="Zheng Q."/>
            <person name="Huang R."/>
            <person name="Yang H."/>
            <person name="Du X."/>
            <person name="Chen L."/>
            <person name="Yang M."/>
            <person name="Gaffney P.M."/>
            <person name="Wang S."/>
            <person name="Luo L."/>
            <person name="She Z."/>
            <person name="Ming Y."/>
            <person name="Huang W."/>
            <person name="Zhang S."/>
            <person name="Huang B."/>
            <person name="Zhang Y."/>
            <person name="Qu T."/>
            <person name="Ni P."/>
            <person name="Miao G."/>
            <person name="Wang J."/>
            <person name="Wang Q."/>
            <person name="Steinberg C.E."/>
            <person name="Wang H."/>
            <person name="Li N."/>
            <person name="Qian L."/>
            <person name="Zhang G."/>
            <person name="Li Y."/>
            <person name="Yang H."/>
            <person name="Liu X."/>
            <person name="Wang J."/>
            <person name="Yin Y."/>
            <person name="Wang J."/>
        </authorList>
    </citation>
    <scope>NUCLEOTIDE SEQUENCE [LARGE SCALE GENOMIC DNA]</scope>
    <source>
        <strain evidence="2">05x7-T-G4-1.051#20</strain>
    </source>
</reference>
<dbReference type="HOGENOM" id="CLU_2401761_0_0_1"/>
<protein>
    <submittedName>
        <fullName evidence="2">Uncharacterized protein</fullName>
    </submittedName>
</protein>
<organism evidence="2">
    <name type="scientific">Magallana gigas</name>
    <name type="common">Pacific oyster</name>
    <name type="synonym">Crassostrea gigas</name>
    <dbReference type="NCBI Taxonomy" id="29159"/>
    <lineage>
        <taxon>Eukaryota</taxon>
        <taxon>Metazoa</taxon>
        <taxon>Spiralia</taxon>
        <taxon>Lophotrochozoa</taxon>
        <taxon>Mollusca</taxon>
        <taxon>Bivalvia</taxon>
        <taxon>Autobranchia</taxon>
        <taxon>Pteriomorphia</taxon>
        <taxon>Ostreida</taxon>
        <taxon>Ostreoidea</taxon>
        <taxon>Ostreidae</taxon>
        <taxon>Magallana</taxon>
    </lineage>
</organism>
<gene>
    <name evidence="2" type="ORF">CGI_10019923</name>
</gene>
<feature type="compositionally biased region" description="Polar residues" evidence="1">
    <location>
        <begin position="1"/>
        <end position="14"/>
    </location>
</feature>
<accession>K1QSG2</accession>
<feature type="region of interest" description="Disordered" evidence="1">
    <location>
        <begin position="1"/>
        <end position="26"/>
    </location>
</feature>
<name>K1QSG2_MAGGI</name>
<evidence type="ECO:0000256" key="1">
    <source>
        <dbReference type="SAM" id="MobiDB-lite"/>
    </source>
</evidence>
<evidence type="ECO:0000313" key="2">
    <source>
        <dbReference type="EMBL" id="EKC24541.1"/>
    </source>
</evidence>
<dbReference type="InParanoid" id="K1QSG2"/>
<dbReference type="AlphaFoldDB" id="K1QSG2"/>